<dbReference type="OrthoDB" id="10043391at2759"/>
<reference evidence="8" key="1">
    <citation type="submission" date="2018-11" db="EMBL/GenBank/DDBJ databases">
        <authorList>
            <person name="Alioto T."/>
            <person name="Alioto T."/>
        </authorList>
    </citation>
    <scope>NUCLEOTIDE SEQUENCE</scope>
</reference>
<keyword evidence="6" id="KW-0325">Glycoprotein</keyword>
<sequence length="241" mass="27288">GNTECRCGDDPYKYGPDDIVEVDRYISNYDCNYMCIGDSEQICGGGWRLSVYETGSNEYVGCFIDTRTRLFPHWYNFNGVFPPDMENNKCLVYCKEQGYMYSGTQGGKECWCGDDPYQFSPADVPDEYQQDYDCNQVCLVDSSQICGGPWRLSVYKTGYPPLKQGQIQLQLVANSTVLTAPANQVLTSRSKIECARHCKLSGNCKVFVISTETGKCSLYNSYIVMCEGVQHEQGFQIYMMK</sequence>
<keyword evidence="3" id="KW-0732">Signal</keyword>
<dbReference type="PANTHER" id="PTHR24269">
    <property type="entry name" value="KREMEN PROTEIN"/>
    <property type="match status" value="1"/>
</dbReference>
<dbReference type="Pfam" id="PF01822">
    <property type="entry name" value="WSC"/>
    <property type="match status" value="1"/>
</dbReference>
<dbReference type="SMART" id="SM00321">
    <property type="entry name" value="WSC"/>
    <property type="match status" value="1"/>
</dbReference>
<feature type="non-terminal residue" evidence="8">
    <location>
        <position position="241"/>
    </location>
</feature>
<evidence type="ECO:0000256" key="6">
    <source>
        <dbReference type="ARBA" id="ARBA00023180"/>
    </source>
</evidence>
<accession>A0A8B6GN44</accession>
<keyword evidence="5" id="KW-0472">Membrane</keyword>
<keyword evidence="9" id="KW-1185">Reference proteome</keyword>
<dbReference type="GO" id="GO:0005886">
    <property type="term" value="C:plasma membrane"/>
    <property type="evidence" value="ECO:0007669"/>
    <property type="project" value="TreeGrafter"/>
</dbReference>
<evidence type="ECO:0000313" key="9">
    <source>
        <dbReference type="Proteomes" id="UP000596742"/>
    </source>
</evidence>
<dbReference type="EMBL" id="UYJE01008694">
    <property type="protein sequence ID" value="VDI66287.1"/>
    <property type="molecule type" value="Genomic_DNA"/>
</dbReference>
<evidence type="ECO:0000256" key="2">
    <source>
        <dbReference type="ARBA" id="ARBA00022692"/>
    </source>
</evidence>
<evidence type="ECO:0000256" key="1">
    <source>
        <dbReference type="ARBA" id="ARBA00004167"/>
    </source>
</evidence>
<evidence type="ECO:0000259" key="7">
    <source>
        <dbReference type="PROSITE" id="PS51212"/>
    </source>
</evidence>
<evidence type="ECO:0000256" key="3">
    <source>
        <dbReference type="ARBA" id="ARBA00022729"/>
    </source>
</evidence>
<dbReference type="Pfam" id="PF00024">
    <property type="entry name" value="PAN_1"/>
    <property type="match status" value="1"/>
</dbReference>
<dbReference type="InterPro" id="IPR051836">
    <property type="entry name" value="Kremen_rcpt"/>
</dbReference>
<proteinExistence type="predicted"/>
<gene>
    <name evidence="8" type="ORF">MGAL_10B053294</name>
</gene>
<keyword evidence="2" id="KW-0812">Transmembrane</keyword>
<comment type="caution">
    <text evidence="8">The sequence shown here is derived from an EMBL/GenBank/DDBJ whole genome shotgun (WGS) entry which is preliminary data.</text>
</comment>
<protein>
    <recommendedName>
        <fullName evidence="7">WSC domain-containing protein</fullName>
    </recommendedName>
</protein>
<evidence type="ECO:0000256" key="5">
    <source>
        <dbReference type="ARBA" id="ARBA00023136"/>
    </source>
</evidence>
<dbReference type="PANTHER" id="PTHR24269:SF16">
    <property type="entry name" value="PROTEIN SLG1"/>
    <property type="match status" value="1"/>
</dbReference>
<evidence type="ECO:0000313" key="8">
    <source>
        <dbReference type="EMBL" id="VDI66287.1"/>
    </source>
</evidence>
<organism evidence="8 9">
    <name type="scientific">Mytilus galloprovincialis</name>
    <name type="common">Mediterranean mussel</name>
    <dbReference type="NCBI Taxonomy" id="29158"/>
    <lineage>
        <taxon>Eukaryota</taxon>
        <taxon>Metazoa</taxon>
        <taxon>Spiralia</taxon>
        <taxon>Lophotrochozoa</taxon>
        <taxon>Mollusca</taxon>
        <taxon>Bivalvia</taxon>
        <taxon>Autobranchia</taxon>
        <taxon>Pteriomorphia</taxon>
        <taxon>Mytilida</taxon>
        <taxon>Mytiloidea</taxon>
        <taxon>Mytilidae</taxon>
        <taxon>Mytilinae</taxon>
        <taxon>Mytilus</taxon>
    </lineage>
</organism>
<feature type="domain" description="WSC" evidence="7">
    <location>
        <begin position="56"/>
        <end position="158"/>
    </location>
</feature>
<dbReference type="InterPro" id="IPR002889">
    <property type="entry name" value="WSC_carb-bd"/>
</dbReference>
<dbReference type="AlphaFoldDB" id="A0A8B6GN44"/>
<comment type="subcellular location">
    <subcellularLocation>
        <location evidence="1">Membrane</location>
        <topology evidence="1">Single-pass membrane protein</topology>
    </subcellularLocation>
</comment>
<dbReference type="Proteomes" id="UP000596742">
    <property type="component" value="Unassembled WGS sequence"/>
</dbReference>
<dbReference type="InterPro" id="IPR003609">
    <property type="entry name" value="Pan_app"/>
</dbReference>
<name>A0A8B6GN44_MYTGA</name>
<evidence type="ECO:0000256" key="4">
    <source>
        <dbReference type="ARBA" id="ARBA00022989"/>
    </source>
</evidence>
<keyword evidence="4" id="KW-1133">Transmembrane helix</keyword>
<dbReference type="PROSITE" id="PS51212">
    <property type="entry name" value="WSC"/>
    <property type="match status" value="1"/>
</dbReference>